<evidence type="ECO:0000259" key="1">
    <source>
        <dbReference type="PROSITE" id="PS50075"/>
    </source>
</evidence>
<gene>
    <name evidence="2" type="ORF">SSOG_07820</name>
</gene>
<dbReference type="AlphaFoldDB" id="D9WQH3"/>
<evidence type="ECO:0000313" key="2">
    <source>
        <dbReference type="EMBL" id="EFL28106.1"/>
    </source>
</evidence>
<dbReference type="HOGENOM" id="CLU_108696_4_0_11"/>
<reference evidence="2 3" key="1">
    <citation type="submission" date="2009-02" db="EMBL/GenBank/DDBJ databases">
        <title>Annotation of Streptomyces hygroscopicus strain ATCC 53653.</title>
        <authorList>
            <consortium name="The Broad Institute Genome Sequencing Platform"/>
            <consortium name="Broad Institute Microbial Sequencing Center"/>
            <person name="Fischbach M."/>
            <person name="Godfrey P."/>
            <person name="Ward D."/>
            <person name="Young S."/>
            <person name="Zeng Q."/>
            <person name="Koehrsen M."/>
            <person name="Alvarado L."/>
            <person name="Berlin A.M."/>
            <person name="Bochicchio J."/>
            <person name="Borenstein D."/>
            <person name="Chapman S.B."/>
            <person name="Chen Z."/>
            <person name="Engels R."/>
            <person name="Freedman E."/>
            <person name="Gellesch M."/>
            <person name="Goldberg J."/>
            <person name="Griggs A."/>
            <person name="Gujja S."/>
            <person name="Heilman E.R."/>
            <person name="Heiman D.I."/>
            <person name="Hepburn T.A."/>
            <person name="Howarth C."/>
            <person name="Jen D."/>
            <person name="Larson L."/>
            <person name="Lewis B."/>
            <person name="Mehta T."/>
            <person name="Park D."/>
            <person name="Pearson M."/>
            <person name="Richards J."/>
            <person name="Roberts A."/>
            <person name="Saif S."/>
            <person name="Shea T.D."/>
            <person name="Shenoy N."/>
            <person name="Sisk P."/>
            <person name="Stolte C."/>
            <person name="Sykes S.N."/>
            <person name="Thomson T."/>
            <person name="Walk T."/>
            <person name="White J."/>
            <person name="Yandava C."/>
            <person name="Straight P."/>
            <person name="Clardy J."/>
            <person name="Hung D."/>
            <person name="Kolter R."/>
            <person name="Mekalanos J."/>
            <person name="Walker S."/>
            <person name="Walsh C.T."/>
            <person name="Wieland-Brown L.C."/>
            <person name="Haas B."/>
            <person name="Nusbaum C."/>
            <person name="Birren B."/>
        </authorList>
    </citation>
    <scope>NUCLEOTIDE SEQUENCE [LARGE SCALE GENOMIC DNA]</scope>
    <source>
        <strain evidence="2 3">ATCC 53653</strain>
    </source>
</reference>
<dbReference type="RefSeq" id="WP_009719904.1">
    <property type="nucleotide sequence ID" value="NZ_GG657754.1"/>
</dbReference>
<dbReference type="InterPro" id="IPR036736">
    <property type="entry name" value="ACP-like_sf"/>
</dbReference>
<dbReference type="Gene3D" id="1.10.1200.10">
    <property type="entry name" value="ACP-like"/>
    <property type="match status" value="1"/>
</dbReference>
<dbReference type="SUPFAM" id="SSF47336">
    <property type="entry name" value="ACP-like"/>
    <property type="match status" value="1"/>
</dbReference>
<accession>D9WQH3</accession>
<dbReference type="InterPro" id="IPR009081">
    <property type="entry name" value="PP-bd_ACP"/>
</dbReference>
<protein>
    <submittedName>
        <fullName evidence="2">Phosphopantetheine-binding protein</fullName>
    </submittedName>
</protein>
<sequence>MTSSTSTTTVADITRTVTEVVAEILDRPVDALSPDADLRGVEGADSIKVVRIIAKIEQTFDIELEDDEIFGINTIGEVVALVERATARERS</sequence>
<evidence type="ECO:0000313" key="3">
    <source>
        <dbReference type="Proteomes" id="UP000003963"/>
    </source>
</evidence>
<dbReference type="STRING" id="457427.SSOG_07820"/>
<keyword evidence="3" id="KW-1185">Reference proteome</keyword>
<proteinExistence type="predicted"/>
<organism evidence="2 3">
    <name type="scientific">Streptomyces himastatinicus ATCC 53653</name>
    <dbReference type="NCBI Taxonomy" id="457427"/>
    <lineage>
        <taxon>Bacteria</taxon>
        <taxon>Bacillati</taxon>
        <taxon>Actinomycetota</taxon>
        <taxon>Actinomycetes</taxon>
        <taxon>Kitasatosporales</taxon>
        <taxon>Streptomycetaceae</taxon>
        <taxon>Streptomyces</taxon>
        <taxon>Streptomyces violaceusniger group</taxon>
    </lineage>
</organism>
<dbReference type="Pfam" id="PF00550">
    <property type="entry name" value="PP-binding"/>
    <property type="match status" value="1"/>
</dbReference>
<dbReference type="PROSITE" id="PS50075">
    <property type="entry name" value="CARRIER"/>
    <property type="match status" value="1"/>
</dbReference>
<dbReference type="EMBL" id="GG657754">
    <property type="protein sequence ID" value="EFL28106.1"/>
    <property type="molecule type" value="Genomic_DNA"/>
</dbReference>
<feature type="domain" description="Carrier" evidence="1">
    <location>
        <begin position="11"/>
        <end position="86"/>
    </location>
</feature>
<dbReference type="OrthoDB" id="3397043at2"/>
<name>D9WQH3_9ACTN</name>
<dbReference type="Proteomes" id="UP000003963">
    <property type="component" value="Unassembled WGS sequence"/>
</dbReference>